<dbReference type="SMART" id="SM00342">
    <property type="entry name" value="HTH_ARAC"/>
    <property type="match status" value="1"/>
</dbReference>
<dbReference type="PROSITE" id="PS01124">
    <property type="entry name" value="HTH_ARAC_FAMILY_2"/>
    <property type="match status" value="1"/>
</dbReference>
<dbReference type="PANTHER" id="PTHR47894:SF4">
    <property type="entry name" value="HTH-TYPE TRANSCRIPTIONAL REGULATOR GADX"/>
    <property type="match status" value="1"/>
</dbReference>
<dbReference type="AlphaFoldDB" id="A0A1H2QZI7"/>
<feature type="domain" description="HTH araC/xylS-type" evidence="4">
    <location>
        <begin position="69"/>
        <end position="167"/>
    </location>
</feature>
<evidence type="ECO:0000256" key="2">
    <source>
        <dbReference type="ARBA" id="ARBA00023125"/>
    </source>
</evidence>
<keyword evidence="1" id="KW-0805">Transcription regulation</keyword>
<protein>
    <submittedName>
        <fullName evidence="5">AraC-type DNA-binding protein</fullName>
    </submittedName>
</protein>
<dbReference type="Proteomes" id="UP000199675">
    <property type="component" value="Unassembled WGS sequence"/>
</dbReference>
<evidence type="ECO:0000313" key="5">
    <source>
        <dbReference type="EMBL" id="SDW12567.1"/>
    </source>
</evidence>
<dbReference type="EMBL" id="FNNE01000001">
    <property type="protein sequence ID" value="SDW12567.1"/>
    <property type="molecule type" value="Genomic_DNA"/>
</dbReference>
<organism evidence="5 6">
    <name type="scientific">Marinobacter mobilis</name>
    <dbReference type="NCBI Taxonomy" id="488533"/>
    <lineage>
        <taxon>Bacteria</taxon>
        <taxon>Pseudomonadati</taxon>
        <taxon>Pseudomonadota</taxon>
        <taxon>Gammaproteobacteria</taxon>
        <taxon>Pseudomonadales</taxon>
        <taxon>Marinobacteraceae</taxon>
        <taxon>Marinobacter</taxon>
    </lineage>
</organism>
<evidence type="ECO:0000259" key="4">
    <source>
        <dbReference type="PROSITE" id="PS01124"/>
    </source>
</evidence>
<proteinExistence type="predicted"/>
<dbReference type="PRINTS" id="PR00032">
    <property type="entry name" value="HTHARAC"/>
</dbReference>
<keyword evidence="2 5" id="KW-0238">DNA-binding</keyword>
<evidence type="ECO:0000256" key="1">
    <source>
        <dbReference type="ARBA" id="ARBA00023015"/>
    </source>
</evidence>
<dbReference type="Pfam" id="PF12833">
    <property type="entry name" value="HTH_18"/>
    <property type="match status" value="1"/>
</dbReference>
<keyword evidence="6" id="KW-1185">Reference proteome</keyword>
<dbReference type="SUPFAM" id="SSF46689">
    <property type="entry name" value="Homeodomain-like"/>
    <property type="match status" value="1"/>
</dbReference>
<keyword evidence="3" id="KW-0804">Transcription</keyword>
<dbReference type="InterPro" id="IPR018060">
    <property type="entry name" value="HTH_AraC"/>
</dbReference>
<evidence type="ECO:0000313" key="6">
    <source>
        <dbReference type="Proteomes" id="UP000199675"/>
    </source>
</evidence>
<name>A0A1H2QZI7_9GAMM</name>
<dbReference type="RefSeq" id="WP_245725875.1">
    <property type="nucleotide sequence ID" value="NZ_FNNE01000001.1"/>
</dbReference>
<dbReference type="InterPro" id="IPR020449">
    <property type="entry name" value="Tscrpt_reg_AraC-type_HTH"/>
</dbReference>
<evidence type="ECO:0000256" key="3">
    <source>
        <dbReference type="ARBA" id="ARBA00023163"/>
    </source>
</evidence>
<dbReference type="STRING" id="488533.SAMN04487960_101372"/>
<gene>
    <name evidence="5" type="ORF">SAMN04487960_101372</name>
</gene>
<dbReference type="Gene3D" id="1.10.10.60">
    <property type="entry name" value="Homeodomain-like"/>
    <property type="match status" value="1"/>
</dbReference>
<dbReference type="GO" id="GO:0000976">
    <property type="term" value="F:transcription cis-regulatory region binding"/>
    <property type="evidence" value="ECO:0007669"/>
    <property type="project" value="TreeGrafter"/>
</dbReference>
<dbReference type="InterPro" id="IPR009057">
    <property type="entry name" value="Homeodomain-like_sf"/>
</dbReference>
<accession>A0A1H2QZI7</accession>
<sequence>MAADDLANLMEAMQKYLHSEGYSQQQLDSVVTPERVAQPPGHGSLSLAQLQALWLLIQRQLSSTLAISLRVRPLILAQLERGRVGVELIASQLNMSRYTLYKRLKAENQTFAGIFQEVRREQALVFLQDPQRPLVEVAERLGFSELSAFSRAFKRWMGCSPAEYRAHPGAI</sequence>
<reference evidence="5 6" key="1">
    <citation type="submission" date="2016-10" db="EMBL/GenBank/DDBJ databases">
        <authorList>
            <person name="de Groot N.N."/>
        </authorList>
    </citation>
    <scope>NUCLEOTIDE SEQUENCE [LARGE SCALE GENOMIC DNA]</scope>
    <source>
        <strain evidence="5 6">CGMCC 1.7059</strain>
    </source>
</reference>
<dbReference type="PANTHER" id="PTHR47894">
    <property type="entry name" value="HTH-TYPE TRANSCRIPTIONAL REGULATOR GADX"/>
    <property type="match status" value="1"/>
</dbReference>
<dbReference type="GO" id="GO:0003700">
    <property type="term" value="F:DNA-binding transcription factor activity"/>
    <property type="evidence" value="ECO:0007669"/>
    <property type="project" value="InterPro"/>
</dbReference>
<dbReference type="GO" id="GO:0005829">
    <property type="term" value="C:cytosol"/>
    <property type="evidence" value="ECO:0007669"/>
    <property type="project" value="TreeGrafter"/>
</dbReference>